<evidence type="ECO:0000256" key="1">
    <source>
        <dbReference type="SAM" id="Phobius"/>
    </source>
</evidence>
<feature type="transmembrane region" description="Helical" evidence="1">
    <location>
        <begin position="124"/>
        <end position="142"/>
    </location>
</feature>
<feature type="transmembrane region" description="Helical" evidence="1">
    <location>
        <begin position="162"/>
        <end position="182"/>
    </location>
</feature>
<protein>
    <recommendedName>
        <fullName evidence="3">Transmembrane protein</fullName>
    </recommendedName>
</protein>
<proteinExistence type="predicted"/>
<evidence type="ECO:0000313" key="2">
    <source>
        <dbReference type="EMBL" id="JAP89619.1"/>
    </source>
</evidence>
<feature type="transmembrane region" description="Helical" evidence="1">
    <location>
        <begin position="6"/>
        <end position="33"/>
    </location>
</feature>
<dbReference type="EMBL" id="GDID01006987">
    <property type="protein sequence ID" value="JAP89619.1"/>
    <property type="molecule type" value="Transcribed_RNA"/>
</dbReference>
<evidence type="ECO:0008006" key="3">
    <source>
        <dbReference type="Google" id="ProtNLM"/>
    </source>
</evidence>
<sequence length="460" mass="53668">NTQNGSYFYYVVLYCIQFIIVTTVSIIIIFQWITYGLIPFYNCRSQDIKLFKQIVLNSGSYGLAFVIVILQGLYTIWHTFCFVIHLQSWFNVSQNSFGRYVLSDSTGFQIYFCIIFVSHQLYNYFINGILYVIISLGLPTTQKEKENYLFPEFGFMSRAVQIMQYALFLGVLLILILLKLIFSFQNDWVVSFSLSRHAQILTQRAIILQDTLSFQNFNNYALLNNYFEEYDGVYQLFYRTHKNSILSKSINLRNYQNVSRDLTVYKFLDQRWQQKIDQNVLTLPYNEATKPSILYGVNSIEQFNLLKIPRLNKIGVQLIYSDDNLTFVPFESIMTSLSDYCIRLPIVNDDYMPTYLSLMPGNDLGGTLQNTTQKQKTVISMQKIMNVDLPIRVEVMNSVIRQQIDKDFEVNYVFFGGALALVVVAILVLTLLYNHTHKKIYQQIIKNNLFTSLFLKKILG</sequence>
<feature type="non-terminal residue" evidence="2">
    <location>
        <position position="1"/>
    </location>
</feature>
<accession>A0A146K235</accession>
<keyword evidence="1" id="KW-0472">Membrane</keyword>
<feature type="transmembrane region" description="Helical" evidence="1">
    <location>
        <begin position="410"/>
        <end position="433"/>
    </location>
</feature>
<gene>
    <name evidence="2" type="ORF">TPC1_30886</name>
</gene>
<feature type="non-terminal residue" evidence="2">
    <location>
        <position position="460"/>
    </location>
</feature>
<dbReference type="AlphaFoldDB" id="A0A146K235"/>
<organism evidence="2">
    <name type="scientific">Trepomonas sp. PC1</name>
    <dbReference type="NCBI Taxonomy" id="1076344"/>
    <lineage>
        <taxon>Eukaryota</taxon>
        <taxon>Metamonada</taxon>
        <taxon>Diplomonadida</taxon>
        <taxon>Hexamitidae</taxon>
        <taxon>Hexamitinae</taxon>
        <taxon>Trepomonas</taxon>
    </lineage>
</organism>
<keyword evidence="1" id="KW-1133">Transmembrane helix</keyword>
<keyword evidence="1" id="KW-0812">Transmembrane</keyword>
<feature type="transmembrane region" description="Helical" evidence="1">
    <location>
        <begin position="54"/>
        <end position="77"/>
    </location>
</feature>
<reference evidence="2" key="1">
    <citation type="submission" date="2015-07" db="EMBL/GenBank/DDBJ databases">
        <title>Adaptation to a free-living lifestyle via gene acquisitions in the diplomonad Trepomonas sp. PC1.</title>
        <authorList>
            <person name="Xu F."/>
            <person name="Jerlstrom-Hultqvist J."/>
            <person name="Kolisko M."/>
            <person name="Simpson A.G.B."/>
            <person name="Roger A.J."/>
            <person name="Svard S.G."/>
            <person name="Andersson J.O."/>
        </authorList>
    </citation>
    <scope>NUCLEOTIDE SEQUENCE</scope>
    <source>
        <strain evidence="2">PC1</strain>
    </source>
</reference>
<name>A0A146K235_9EUKA</name>